<dbReference type="InterPro" id="IPR006283">
    <property type="entry name" value="ThiL-like"/>
</dbReference>
<feature type="domain" description="PurM-like N-terminal" evidence="2">
    <location>
        <begin position="35"/>
        <end position="146"/>
    </location>
</feature>
<dbReference type="Gene3D" id="3.30.1330.10">
    <property type="entry name" value="PurM-like, N-terminal domain"/>
    <property type="match status" value="1"/>
</dbReference>
<dbReference type="InterPro" id="IPR010918">
    <property type="entry name" value="PurM-like_C_dom"/>
</dbReference>
<comment type="catalytic activity">
    <reaction evidence="1">
        <text>thiamine phosphate + ATP = thiamine diphosphate + ADP</text>
        <dbReference type="Rhea" id="RHEA:15913"/>
        <dbReference type="ChEBI" id="CHEBI:30616"/>
        <dbReference type="ChEBI" id="CHEBI:37575"/>
        <dbReference type="ChEBI" id="CHEBI:58937"/>
        <dbReference type="ChEBI" id="CHEBI:456216"/>
        <dbReference type="EC" id="2.7.4.16"/>
    </reaction>
</comment>
<organism evidence="4 5">
    <name type="scientific">Mumia flava</name>
    <dbReference type="NCBI Taxonomy" id="1348852"/>
    <lineage>
        <taxon>Bacteria</taxon>
        <taxon>Bacillati</taxon>
        <taxon>Actinomycetota</taxon>
        <taxon>Actinomycetes</taxon>
        <taxon>Propionibacteriales</taxon>
        <taxon>Nocardioidaceae</taxon>
        <taxon>Mumia</taxon>
    </lineage>
</organism>
<proteinExistence type="inferred from homology"/>
<dbReference type="UniPathway" id="UPA00060">
    <property type="reaction ID" value="UER00142"/>
</dbReference>
<dbReference type="Proteomes" id="UP000230842">
    <property type="component" value="Unassembled WGS sequence"/>
</dbReference>
<dbReference type="AlphaFoldDB" id="A0A0B2BB08"/>
<dbReference type="NCBIfam" id="TIGR01379">
    <property type="entry name" value="thiL"/>
    <property type="match status" value="1"/>
</dbReference>
<dbReference type="HAMAP" id="MF_02128">
    <property type="entry name" value="TMP_kinase"/>
    <property type="match status" value="1"/>
</dbReference>
<keyword evidence="1" id="KW-0460">Magnesium</keyword>
<accession>A0A0B2BB08</accession>
<feature type="domain" description="PurM-like C-terminal" evidence="3">
    <location>
        <begin position="157"/>
        <end position="296"/>
    </location>
</feature>
<sequence length="319" mass="32756">MGVDAETTVADVGEFGLIAEVVPAELSERVLIGPGDDSALVRVGDAPVLVATDVLVENRHFRRDWVEAYDVGRRAAAANLADIAAMGGTTTALTVGFAAPGDLPERWAVDLARGIADEAALVGAEVVGGDVTAAEQVVVSVTVVGTCERAVRRDGARPGEVVALRGRIGWAAAGLAVLGRGFRSPRVVVDAYRRPEPPYDAGPQAARAGATAMIDVSDGLLADLGHVAGASGVTIDLDSAAFEIADPLRDVAAATNTDPLQFVLAGGDDHPLAATFAADDVPDGWTVVGRVGERRSAETVSVTVDGAPWEGSGGHQHYR</sequence>
<dbReference type="PANTHER" id="PTHR30270">
    <property type="entry name" value="THIAMINE-MONOPHOSPHATE KINASE"/>
    <property type="match status" value="1"/>
</dbReference>
<protein>
    <recommendedName>
        <fullName evidence="1">Thiamine-monophosphate kinase</fullName>
        <shortName evidence="1">TMP kinase</shortName>
        <shortName evidence="1">Thiamine-phosphate kinase</shortName>
        <ecNumber evidence="1">2.7.4.16</ecNumber>
    </recommendedName>
</protein>
<evidence type="ECO:0000313" key="5">
    <source>
        <dbReference type="Proteomes" id="UP000230842"/>
    </source>
</evidence>
<dbReference type="InterPro" id="IPR036676">
    <property type="entry name" value="PurM-like_C_sf"/>
</dbReference>
<feature type="binding site" evidence="1">
    <location>
        <position position="217"/>
    </location>
    <ligand>
        <name>ATP</name>
        <dbReference type="ChEBI" id="CHEBI:30616"/>
    </ligand>
</feature>
<evidence type="ECO:0000313" key="4">
    <source>
        <dbReference type="EMBL" id="PJJ53859.1"/>
    </source>
</evidence>
<feature type="binding site" evidence="1">
    <location>
        <position position="130"/>
    </location>
    <ligand>
        <name>Mg(2+)</name>
        <dbReference type="ChEBI" id="CHEBI:18420"/>
        <label>1</label>
    </ligand>
</feature>
<dbReference type="GO" id="GO:0009229">
    <property type="term" value="P:thiamine diphosphate biosynthetic process"/>
    <property type="evidence" value="ECO:0007669"/>
    <property type="project" value="UniProtKB-UniRule"/>
</dbReference>
<comment type="similarity">
    <text evidence="1">Belongs to the thiamine-monophosphate kinase family.</text>
</comment>
<reference evidence="4 5" key="1">
    <citation type="submission" date="2017-11" db="EMBL/GenBank/DDBJ databases">
        <title>Genomic Encyclopedia of Archaeal and Bacterial Type Strains, Phase II (KMG-II): From Individual Species to Whole Genera.</title>
        <authorList>
            <person name="Goeker M."/>
        </authorList>
    </citation>
    <scope>NUCLEOTIDE SEQUENCE [LARGE SCALE GENOMIC DNA]</scope>
    <source>
        <strain evidence="4 5">DSM 27763</strain>
    </source>
</reference>
<dbReference type="CDD" id="cd02194">
    <property type="entry name" value="ThiL"/>
    <property type="match status" value="1"/>
</dbReference>
<keyword evidence="1" id="KW-0808">Transferase</keyword>
<feature type="binding site" evidence="1">
    <location>
        <position position="52"/>
    </location>
    <ligand>
        <name>Mg(2+)</name>
        <dbReference type="ChEBI" id="CHEBI:18420"/>
        <label>1</label>
    </ligand>
</feature>
<keyword evidence="1" id="KW-0067">ATP-binding</keyword>
<feature type="binding site" evidence="1">
    <location>
        <position position="37"/>
    </location>
    <ligand>
        <name>Mg(2+)</name>
        <dbReference type="ChEBI" id="CHEBI:18420"/>
        <label>4</label>
    </ligand>
</feature>
<gene>
    <name evidence="1" type="primary">thiL</name>
    <name evidence="4" type="ORF">CLV56_3359</name>
</gene>
<feature type="binding site" evidence="1">
    <location>
        <position position="53"/>
    </location>
    <ligand>
        <name>Mg(2+)</name>
        <dbReference type="ChEBI" id="CHEBI:18420"/>
        <label>2</label>
    </ligand>
</feature>
<dbReference type="SUPFAM" id="SSF55326">
    <property type="entry name" value="PurM N-terminal domain-like"/>
    <property type="match status" value="1"/>
</dbReference>
<comment type="miscellaneous">
    <text evidence="1">Reaction mechanism of ThiL seems to utilize a direct, inline transfer of the gamma-phosphate of ATP to TMP rather than a phosphorylated enzyme intermediate.</text>
</comment>
<keyword evidence="1" id="KW-0547">Nucleotide-binding</keyword>
<dbReference type="EC" id="2.7.4.16" evidence="1"/>
<evidence type="ECO:0000259" key="2">
    <source>
        <dbReference type="Pfam" id="PF00586"/>
    </source>
</evidence>
<dbReference type="NCBIfam" id="NF004351">
    <property type="entry name" value="PRK05731.1-4"/>
    <property type="match status" value="1"/>
</dbReference>
<comment type="pathway">
    <text evidence="1">Cofactor biosynthesis; thiamine diphosphate biosynthesis; thiamine diphosphate from thiamine phosphate: step 1/1.</text>
</comment>
<feature type="binding site" evidence="1">
    <location>
        <position position="60"/>
    </location>
    <ligand>
        <name>substrate</name>
    </ligand>
</feature>
<feature type="binding site" evidence="1">
    <location>
        <position position="153"/>
    </location>
    <ligand>
        <name>ATP</name>
        <dbReference type="ChEBI" id="CHEBI:30616"/>
    </ligand>
</feature>
<dbReference type="Pfam" id="PF02769">
    <property type="entry name" value="AIRS_C"/>
    <property type="match status" value="1"/>
</dbReference>
<comment type="caution">
    <text evidence="4">The sequence shown here is derived from an EMBL/GenBank/DDBJ whole genome shotgun (WGS) entry which is preliminary data.</text>
</comment>
<keyword evidence="5" id="KW-1185">Reference proteome</keyword>
<dbReference type="PANTHER" id="PTHR30270:SF0">
    <property type="entry name" value="THIAMINE-MONOPHOSPHATE KINASE"/>
    <property type="match status" value="1"/>
</dbReference>
<feature type="binding site" evidence="1">
    <location>
        <position position="268"/>
    </location>
    <ligand>
        <name>substrate</name>
    </ligand>
</feature>
<feature type="binding site" evidence="1">
    <location>
        <position position="218"/>
    </location>
    <ligand>
        <name>Mg(2+)</name>
        <dbReference type="ChEBI" id="CHEBI:18420"/>
        <label>5</label>
    </ligand>
</feature>
<dbReference type="Gene3D" id="3.90.650.10">
    <property type="entry name" value="PurM-like C-terminal domain"/>
    <property type="match status" value="1"/>
</dbReference>
<feature type="binding site" evidence="1">
    <location>
        <position position="82"/>
    </location>
    <ligand>
        <name>Mg(2+)</name>
        <dbReference type="ChEBI" id="CHEBI:18420"/>
        <label>2</label>
    </ligand>
</feature>
<dbReference type="PIRSF" id="PIRSF005303">
    <property type="entry name" value="Thiam_monoph_kin"/>
    <property type="match status" value="1"/>
</dbReference>
<dbReference type="OrthoDB" id="9802811at2"/>
<feature type="binding site" evidence="1">
    <location>
        <begin position="129"/>
        <end position="130"/>
    </location>
    <ligand>
        <name>ATP</name>
        <dbReference type="ChEBI" id="CHEBI:30616"/>
    </ligand>
</feature>
<feature type="binding site" evidence="1">
    <location>
        <position position="37"/>
    </location>
    <ligand>
        <name>Mg(2+)</name>
        <dbReference type="ChEBI" id="CHEBI:18420"/>
        <label>3</label>
    </ligand>
</feature>
<keyword evidence="1" id="KW-0784">Thiamine biosynthesis</keyword>
<evidence type="ECO:0000259" key="3">
    <source>
        <dbReference type="Pfam" id="PF02769"/>
    </source>
</evidence>
<comment type="function">
    <text evidence="1">Catalyzes the ATP-dependent phosphorylation of thiamine-monophosphate (TMP) to form thiamine-pyrophosphate (TPP), the active form of vitamin B1.</text>
</comment>
<feature type="binding site" evidence="1">
    <location>
        <position position="82"/>
    </location>
    <ligand>
        <name>Mg(2+)</name>
        <dbReference type="ChEBI" id="CHEBI:18420"/>
        <label>3</label>
    </ligand>
</feature>
<keyword evidence="1" id="KW-0479">Metal-binding</keyword>
<dbReference type="GO" id="GO:0000287">
    <property type="term" value="F:magnesium ion binding"/>
    <property type="evidence" value="ECO:0007669"/>
    <property type="project" value="UniProtKB-UniRule"/>
</dbReference>
<dbReference type="GO" id="GO:0005524">
    <property type="term" value="F:ATP binding"/>
    <property type="evidence" value="ECO:0007669"/>
    <property type="project" value="UniProtKB-UniRule"/>
</dbReference>
<dbReference type="InterPro" id="IPR016188">
    <property type="entry name" value="PurM-like_N"/>
</dbReference>
<dbReference type="EMBL" id="PGEZ01000002">
    <property type="protein sequence ID" value="PJJ53859.1"/>
    <property type="molecule type" value="Genomic_DNA"/>
</dbReference>
<dbReference type="Pfam" id="PF00586">
    <property type="entry name" value="AIRS"/>
    <property type="match status" value="1"/>
</dbReference>
<dbReference type="GO" id="GO:0009030">
    <property type="term" value="F:thiamine-phosphate kinase activity"/>
    <property type="evidence" value="ECO:0007669"/>
    <property type="project" value="UniProtKB-UniRule"/>
</dbReference>
<evidence type="ECO:0000256" key="1">
    <source>
        <dbReference type="HAMAP-Rule" id="MF_02128"/>
    </source>
</evidence>
<comment type="caution">
    <text evidence="1">Lacks conserved residue(s) required for the propagation of feature annotation.</text>
</comment>
<feature type="binding site" evidence="1">
    <location>
        <position position="53"/>
    </location>
    <ligand>
        <name>Mg(2+)</name>
        <dbReference type="ChEBI" id="CHEBI:18420"/>
        <label>1</label>
    </ligand>
</feature>
<dbReference type="SUPFAM" id="SSF56042">
    <property type="entry name" value="PurM C-terminal domain-like"/>
    <property type="match status" value="1"/>
</dbReference>
<name>A0A0B2BB08_9ACTN</name>
<dbReference type="InterPro" id="IPR036921">
    <property type="entry name" value="PurM-like_N_sf"/>
</dbReference>
<feature type="binding site" evidence="1">
    <location>
        <position position="82"/>
    </location>
    <ligand>
        <name>Mg(2+)</name>
        <dbReference type="ChEBI" id="CHEBI:18420"/>
        <label>4</label>
    </ligand>
</feature>
<dbReference type="GO" id="GO:0009228">
    <property type="term" value="P:thiamine biosynthetic process"/>
    <property type="evidence" value="ECO:0007669"/>
    <property type="project" value="UniProtKB-KW"/>
</dbReference>
<feature type="binding site" evidence="1">
    <location>
        <position position="215"/>
    </location>
    <ligand>
        <name>Mg(2+)</name>
        <dbReference type="ChEBI" id="CHEBI:18420"/>
        <label>3</label>
    </ligand>
</feature>
<keyword evidence="1 4" id="KW-0418">Kinase</keyword>